<dbReference type="InterPro" id="IPR001279">
    <property type="entry name" value="Metallo-B-lactamas"/>
</dbReference>
<evidence type="ECO:0000313" key="3">
    <source>
        <dbReference type="Proteomes" id="UP000037175"/>
    </source>
</evidence>
<gene>
    <name evidence="2" type="ORF">Tfer_1398</name>
</gene>
<dbReference type="Proteomes" id="UP000037175">
    <property type="component" value="Unassembled WGS sequence"/>
</dbReference>
<dbReference type="SUPFAM" id="SSF56281">
    <property type="entry name" value="Metallo-hydrolase/oxidoreductase"/>
    <property type="match status" value="1"/>
</dbReference>
<dbReference type="InterPro" id="IPR036866">
    <property type="entry name" value="RibonucZ/Hydroxyglut_hydro"/>
</dbReference>
<dbReference type="EMBL" id="LGTE01000007">
    <property type="protein sequence ID" value="KNZ70015.1"/>
    <property type="molecule type" value="Genomic_DNA"/>
</dbReference>
<dbReference type="AlphaFoldDB" id="A0A0L6W3A3"/>
<name>A0A0L6W3A3_9FIRM</name>
<dbReference type="Pfam" id="PF12706">
    <property type="entry name" value="Lactamase_B_2"/>
    <property type="match status" value="1"/>
</dbReference>
<comment type="caution">
    <text evidence="2">The sequence shown here is derived from an EMBL/GenBank/DDBJ whole genome shotgun (WGS) entry which is preliminary data.</text>
</comment>
<dbReference type="PANTHER" id="PTHR42663">
    <property type="entry name" value="HYDROLASE C777.06C-RELATED-RELATED"/>
    <property type="match status" value="1"/>
</dbReference>
<dbReference type="SMART" id="SM00849">
    <property type="entry name" value="Lactamase_B"/>
    <property type="match status" value="1"/>
</dbReference>
<dbReference type="Gene3D" id="3.60.15.10">
    <property type="entry name" value="Ribonuclease Z/Hydroxyacylglutathione hydrolase-like"/>
    <property type="match status" value="1"/>
</dbReference>
<accession>A0A0L6W3A3</accession>
<sequence>MISLLDRELRNLTLDAMMQARTRWKHRSEQPAADWGKFIWFMGTGGNPEATIGQCPATAGFVLGLGKSLIYVDPGPGAPSKAAEAGVDPGYLDAIYISHGHTDHYAGVESLIEGMCWAMSRERGLLLVPQKVLAEGLISRFHQGLGDKDYYKGGPQVQILRAYEKVNINELILTPIPVHHGGENYGFVLDAGGLRIGYTSDTNYITSFVTPEGIKEYGRWGPVMDLLEVEDYREDLKKVFAEVDVLIANVTSHNALMHRHLTAIGLAHLLKNSSVRMCIITHFGYSCVHPVDLRDKIAQYVTTESGVLTIAARDLQKFELDNF</sequence>
<protein>
    <recommendedName>
        <fullName evidence="1">Metallo-beta-lactamase domain-containing protein</fullName>
    </recommendedName>
</protein>
<feature type="domain" description="Metallo-beta-lactamase" evidence="1">
    <location>
        <begin position="56"/>
        <end position="253"/>
    </location>
</feature>
<evidence type="ECO:0000313" key="2">
    <source>
        <dbReference type="EMBL" id="KNZ70015.1"/>
    </source>
</evidence>
<dbReference type="PANTHER" id="PTHR42663:SF6">
    <property type="entry name" value="HYDROLASE C777.06C-RELATED"/>
    <property type="match status" value="1"/>
</dbReference>
<proteinExistence type="predicted"/>
<keyword evidence="3" id="KW-1185">Reference proteome</keyword>
<organism evidence="2 3">
    <name type="scientific">Thermincola ferriacetica</name>
    <dbReference type="NCBI Taxonomy" id="281456"/>
    <lineage>
        <taxon>Bacteria</taxon>
        <taxon>Bacillati</taxon>
        <taxon>Bacillota</taxon>
        <taxon>Clostridia</taxon>
        <taxon>Eubacteriales</taxon>
        <taxon>Thermincolaceae</taxon>
        <taxon>Thermincola</taxon>
    </lineage>
</organism>
<reference evidence="3" key="1">
    <citation type="submission" date="2015-07" db="EMBL/GenBank/DDBJ databases">
        <title>Complete Genome of Thermincola ferriacetica strain Z-0001T.</title>
        <authorList>
            <person name="Lusk B."/>
            <person name="Badalamenti J.P."/>
            <person name="Parameswaran P."/>
            <person name="Bond D.R."/>
            <person name="Torres C.I."/>
        </authorList>
    </citation>
    <scope>NUCLEOTIDE SEQUENCE [LARGE SCALE GENOMIC DNA]</scope>
    <source>
        <strain evidence="3">Z-0001</strain>
    </source>
</reference>
<dbReference type="RefSeq" id="WP_052217488.1">
    <property type="nucleotide sequence ID" value="NZ_LGTE01000007.1"/>
</dbReference>
<evidence type="ECO:0000259" key="1">
    <source>
        <dbReference type="SMART" id="SM00849"/>
    </source>
</evidence>